<accession>A0ABU7BJK3</accession>
<dbReference type="Proteomes" id="UP001345963">
    <property type="component" value="Unassembled WGS sequence"/>
</dbReference>
<reference evidence="1 2" key="1">
    <citation type="submission" date="2021-07" db="EMBL/GenBank/DDBJ databases">
        <authorList>
            <person name="Palmer J.M."/>
        </authorList>
    </citation>
    <scope>NUCLEOTIDE SEQUENCE [LARGE SCALE GENOMIC DNA]</scope>
    <source>
        <strain evidence="1 2">AT_MEX2019</strain>
        <tissue evidence="1">Muscle</tissue>
    </source>
</reference>
<name>A0ABU7BJK3_9TELE</name>
<dbReference type="EMBL" id="JAHUTI010059125">
    <property type="protein sequence ID" value="MED6250631.1"/>
    <property type="molecule type" value="Genomic_DNA"/>
</dbReference>
<keyword evidence="2" id="KW-1185">Reference proteome</keyword>
<protein>
    <submittedName>
        <fullName evidence="1">Uncharacterized protein</fullName>
    </submittedName>
</protein>
<evidence type="ECO:0000313" key="1">
    <source>
        <dbReference type="EMBL" id="MED6250631.1"/>
    </source>
</evidence>
<organism evidence="1 2">
    <name type="scientific">Ataeniobius toweri</name>
    <dbReference type="NCBI Taxonomy" id="208326"/>
    <lineage>
        <taxon>Eukaryota</taxon>
        <taxon>Metazoa</taxon>
        <taxon>Chordata</taxon>
        <taxon>Craniata</taxon>
        <taxon>Vertebrata</taxon>
        <taxon>Euteleostomi</taxon>
        <taxon>Actinopterygii</taxon>
        <taxon>Neopterygii</taxon>
        <taxon>Teleostei</taxon>
        <taxon>Neoteleostei</taxon>
        <taxon>Acanthomorphata</taxon>
        <taxon>Ovalentaria</taxon>
        <taxon>Atherinomorphae</taxon>
        <taxon>Cyprinodontiformes</taxon>
        <taxon>Goodeidae</taxon>
        <taxon>Ataeniobius</taxon>
    </lineage>
</organism>
<evidence type="ECO:0000313" key="2">
    <source>
        <dbReference type="Proteomes" id="UP001345963"/>
    </source>
</evidence>
<comment type="caution">
    <text evidence="1">The sequence shown here is derived from an EMBL/GenBank/DDBJ whole genome shotgun (WGS) entry which is preliminary data.</text>
</comment>
<sequence length="121" mass="14161">MLLFLAFRYTASQLEDGDRDVGSLSCGDNIQRHWSGKREAAGEQRLSGQMISRSTINSNRLPPGFHVMTEWNQRQNRENKLMIVCKYLCMCDFLRTGRLQHFFSCLQHMHEEHIIIVDVIF</sequence>
<proteinExistence type="predicted"/>
<gene>
    <name evidence="1" type="ORF">ATANTOWER_001635</name>
</gene>